<dbReference type="KEGG" id="xak:KIMC2_14570"/>
<dbReference type="AlphaFoldDB" id="A0AAU9DB07"/>
<name>A0AAU9DB07_9LACO</name>
<dbReference type="EMBL" id="AP026801">
    <property type="protein sequence ID" value="BDR56895.1"/>
    <property type="molecule type" value="Genomic_DNA"/>
</dbReference>
<gene>
    <name evidence="1" type="ORF">KIMC2_14570</name>
</gene>
<dbReference type="RefSeq" id="WP_317698571.1">
    <property type="nucleotide sequence ID" value="NZ_AP026801.1"/>
</dbReference>
<evidence type="ECO:0000313" key="2">
    <source>
        <dbReference type="Proteomes" id="UP001321804"/>
    </source>
</evidence>
<accession>A0AAU9DB07</accession>
<evidence type="ECO:0000313" key="1">
    <source>
        <dbReference type="EMBL" id="BDR56895.1"/>
    </source>
</evidence>
<sequence>MRNKNELKNYFVEICENHPIYYQQLADYKPNSPNFFICYKGLVYFARVANSRRGRPKRRRPCNDFDSNGGTVDFLYSKAQINQFMWDIWSRWILENDIPIQTIINTNATEYDYLD</sequence>
<keyword evidence="2" id="KW-1185">Reference proteome</keyword>
<proteinExistence type="predicted"/>
<reference evidence="1 2" key="1">
    <citation type="journal article" date="2023" name="Microbiol. Spectr.">
        <title>Symbiosis of Carpenter Bees with Uncharacterized Lactic Acid Bacteria Showing NAD Auxotrophy.</title>
        <authorList>
            <person name="Kawasaki S."/>
            <person name="Ozawa K."/>
            <person name="Mori T."/>
            <person name="Yamamoto A."/>
            <person name="Ito M."/>
            <person name="Ohkuma M."/>
            <person name="Sakamoto M."/>
            <person name="Matsutani M."/>
        </authorList>
    </citation>
    <scope>NUCLEOTIDE SEQUENCE [LARGE SCALE GENOMIC DNA]</scope>
    <source>
        <strain evidence="1 2">KimC2</strain>
    </source>
</reference>
<protein>
    <submittedName>
        <fullName evidence="1">Uncharacterized protein</fullName>
    </submittedName>
</protein>
<dbReference type="Proteomes" id="UP001321804">
    <property type="component" value="Chromosome"/>
</dbReference>
<organism evidence="1 2">
    <name type="scientific">Xylocopilactobacillus apis</name>
    <dbReference type="NCBI Taxonomy" id="2932183"/>
    <lineage>
        <taxon>Bacteria</taxon>
        <taxon>Bacillati</taxon>
        <taxon>Bacillota</taxon>
        <taxon>Bacilli</taxon>
        <taxon>Lactobacillales</taxon>
        <taxon>Lactobacillaceae</taxon>
        <taxon>Xylocopilactobacillus</taxon>
    </lineage>
</organism>